<protein>
    <submittedName>
        <fullName evidence="1">Uncharacterized protein</fullName>
    </submittedName>
</protein>
<evidence type="ECO:0000313" key="2">
    <source>
        <dbReference type="Proteomes" id="UP000199705"/>
    </source>
</evidence>
<organism evidence="1 2">
    <name type="scientific">Mucilaginibacter gossypii</name>
    <dbReference type="NCBI Taxonomy" id="551996"/>
    <lineage>
        <taxon>Bacteria</taxon>
        <taxon>Pseudomonadati</taxon>
        <taxon>Bacteroidota</taxon>
        <taxon>Sphingobacteriia</taxon>
        <taxon>Sphingobacteriales</taxon>
        <taxon>Sphingobacteriaceae</taxon>
        <taxon>Mucilaginibacter</taxon>
    </lineage>
</organism>
<accession>A0A1G7NQ30</accession>
<name>A0A1G7NQ30_9SPHI</name>
<sequence length="32" mass="3900">MKRRDFALDEKRLNVRAINYKGEVLYQTELTK</sequence>
<reference evidence="2" key="1">
    <citation type="submission" date="2016-10" db="EMBL/GenBank/DDBJ databases">
        <authorList>
            <person name="Varghese N."/>
            <person name="Submissions S."/>
        </authorList>
    </citation>
    <scope>NUCLEOTIDE SEQUENCE [LARGE SCALE GENOMIC DNA]</scope>
    <source>
        <strain evidence="2">Gh-67</strain>
    </source>
</reference>
<proteinExistence type="predicted"/>
<keyword evidence="2" id="KW-1185">Reference proteome</keyword>
<dbReference type="Proteomes" id="UP000199705">
    <property type="component" value="Unassembled WGS sequence"/>
</dbReference>
<evidence type="ECO:0000313" key="1">
    <source>
        <dbReference type="EMBL" id="SDF76027.1"/>
    </source>
</evidence>
<dbReference type="EMBL" id="FNCG01000001">
    <property type="protein sequence ID" value="SDF76027.1"/>
    <property type="molecule type" value="Genomic_DNA"/>
</dbReference>
<dbReference type="AlphaFoldDB" id="A0A1G7NQ30"/>
<gene>
    <name evidence="1" type="ORF">SAMN05192573_101311</name>
</gene>
<dbReference type="STRING" id="551996.SAMN05192573_101311"/>